<dbReference type="HOGENOM" id="CLU_994253_0_0_1"/>
<evidence type="ECO:0000313" key="9">
    <source>
        <dbReference type="Proteomes" id="UP000028545"/>
    </source>
</evidence>
<keyword evidence="4 5" id="KW-0539">Nucleus</keyword>
<dbReference type="Pfam" id="PF04769">
    <property type="entry name" value="MATalpha_HMGbox"/>
    <property type="match status" value="1"/>
</dbReference>
<gene>
    <name evidence="8" type="ORF">SAPIO_CDS5242</name>
</gene>
<protein>
    <recommendedName>
        <fullName evidence="7">Alpha box domain-containing protein</fullName>
    </recommendedName>
</protein>
<dbReference type="GO" id="GO:0045895">
    <property type="term" value="P:positive regulation of mating-type specific transcription, DNA-templated"/>
    <property type="evidence" value="ECO:0007669"/>
    <property type="project" value="InterPro"/>
</dbReference>
<dbReference type="RefSeq" id="XP_016642623.1">
    <property type="nucleotide sequence ID" value="XM_016787608.1"/>
</dbReference>
<evidence type="ECO:0000256" key="2">
    <source>
        <dbReference type="ARBA" id="ARBA00023125"/>
    </source>
</evidence>
<dbReference type="Proteomes" id="UP000028545">
    <property type="component" value="Unassembled WGS sequence"/>
</dbReference>
<dbReference type="GO" id="GO:0008301">
    <property type="term" value="F:DNA binding, bending"/>
    <property type="evidence" value="ECO:0007669"/>
    <property type="project" value="InterPro"/>
</dbReference>
<dbReference type="EMBL" id="JOWA01000098">
    <property type="protein sequence ID" value="KEZ42824.1"/>
    <property type="molecule type" value="Genomic_DNA"/>
</dbReference>
<dbReference type="OrthoDB" id="5398665at2759"/>
<evidence type="ECO:0000256" key="6">
    <source>
        <dbReference type="SAM" id="MobiDB-lite"/>
    </source>
</evidence>
<evidence type="ECO:0000256" key="5">
    <source>
        <dbReference type="RuleBase" id="RU003516"/>
    </source>
</evidence>
<dbReference type="GO" id="GO:0005634">
    <property type="term" value="C:nucleus"/>
    <property type="evidence" value="ECO:0007669"/>
    <property type="project" value="UniProtKB-SubCell"/>
</dbReference>
<organism evidence="8 9">
    <name type="scientific">Pseudallescheria apiosperma</name>
    <name type="common">Scedosporium apiospermum</name>
    <dbReference type="NCBI Taxonomy" id="563466"/>
    <lineage>
        <taxon>Eukaryota</taxon>
        <taxon>Fungi</taxon>
        <taxon>Dikarya</taxon>
        <taxon>Ascomycota</taxon>
        <taxon>Pezizomycotina</taxon>
        <taxon>Sordariomycetes</taxon>
        <taxon>Hypocreomycetidae</taxon>
        <taxon>Microascales</taxon>
        <taxon>Microascaceae</taxon>
        <taxon>Scedosporium</taxon>
    </lineage>
</organism>
<feature type="compositionally biased region" description="Low complexity" evidence="6">
    <location>
        <begin position="63"/>
        <end position="87"/>
    </location>
</feature>
<dbReference type="PROSITE" id="PS51325">
    <property type="entry name" value="ALPHA_BOX"/>
    <property type="match status" value="1"/>
</dbReference>
<dbReference type="KEGG" id="sapo:SAPIO_CDS5242"/>
<keyword evidence="3 5" id="KW-0804">Transcription</keyword>
<keyword evidence="2 5" id="KW-0238">DNA-binding</keyword>
<reference evidence="8 9" key="1">
    <citation type="journal article" date="2014" name="Genome Announc.">
        <title>Draft genome sequence of the pathogenic fungus Scedosporium apiospermum.</title>
        <authorList>
            <person name="Vandeputte P."/>
            <person name="Ghamrawi S."/>
            <person name="Rechenmann M."/>
            <person name="Iltis A."/>
            <person name="Giraud S."/>
            <person name="Fleury M."/>
            <person name="Thornton C."/>
            <person name="Delhaes L."/>
            <person name="Meyer W."/>
            <person name="Papon N."/>
            <person name="Bouchara J.P."/>
        </authorList>
    </citation>
    <scope>NUCLEOTIDE SEQUENCE [LARGE SCALE GENOMIC DNA]</scope>
    <source>
        <strain evidence="8 9">IHEM 14462</strain>
    </source>
</reference>
<evidence type="ECO:0000313" key="8">
    <source>
        <dbReference type="EMBL" id="KEZ42824.1"/>
    </source>
</evidence>
<comment type="similarity">
    <text evidence="5">Belongs to the MATALPHA1 family.</text>
</comment>
<comment type="caution">
    <text evidence="8">The sequence shown here is derived from an EMBL/GenBank/DDBJ whole genome shotgun (WGS) entry which is preliminary data.</text>
</comment>
<feature type="region of interest" description="Disordered" evidence="6">
    <location>
        <begin position="63"/>
        <end position="93"/>
    </location>
</feature>
<dbReference type="GeneID" id="27724314"/>
<evidence type="ECO:0000256" key="3">
    <source>
        <dbReference type="ARBA" id="ARBA00023163"/>
    </source>
</evidence>
<sequence>MTMANSNRNEKLLAFIAGLSPQQILDLLPENVVSGLSALLSQHPAGQDGTFQFQGPVTVVNGRSSSGSTLGSSSPLGSGLSPEGASGDEPEVKVEKAKRPLNAFIAFRSYYKTIFLKSPQKEVSSYITVLWAGEHFRNKWALIAKVYSFVRDEVGKDNANVADFLAIACPIMLIVPPESYLHALGWVQARDSSGHAYITQDRNTAQAFITAIENQPSPATELDLLVQCTQAGYMAQCSDVLIEKLANKLNTIMSPNVVSSANSDQDMILNGGQFFPNGIDNNMSMKAALLSPATTDIQMENMEAFVD</sequence>
<evidence type="ECO:0000256" key="1">
    <source>
        <dbReference type="ARBA" id="ARBA00023015"/>
    </source>
</evidence>
<evidence type="ECO:0000259" key="7">
    <source>
        <dbReference type="PROSITE" id="PS51325"/>
    </source>
</evidence>
<evidence type="ECO:0000256" key="4">
    <source>
        <dbReference type="ARBA" id="ARBA00023242"/>
    </source>
</evidence>
<dbReference type="InterPro" id="IPR006856">
    <property type="entry name" value="MATalpha_HMGbox"/>
</dbReference>
<proteinExistence type="inferred from homology"/>
<comment type="subcellular location">
    <subcellularLocation>
        <location evidence="5">Nucleus</location>
    </subcellularLocation>
</comment>
<name>A0A084G662_PSEDA</name>
<accession>A0A084G662</accession>
<dbReference type="AlphaFoldDB" id="A0A084G662"/>
<dbReference type="VEuPathDB" id="FungiDB:SAPIO_CDS5242"/>
<keyword evidence="9" id="KW-1185">Reference proteome</keyword>
<keyword evidence="1 5" id="KW-0805">Transcription regulation</keyword>
<feature type="domain" description="Alpha box" evidence="7">
    <location>
        <begin position="96"/>
        <end position="151"/>
    </location>
</feature>